<dbReference type="Proteomes" id="UP000050509">
    <property type="component" value="Unassembled WGS sequence"/>
</dbReference>
<proteinExistence type="predicted"/>
<dbReference type="AlphaFoldDB" id="A0A0P9FNE3"/>
<evidence type="ECO:0000313" key="2">
    <source>
        <dbReference type="Proteomes" id="UP000050509"/>
    </source>
</evidence>
<reference evidence="1 2" key="1">
    <citation type="submission" date="2015-09" db="EMBL/GenBank/DDBJ databases">
        <title>Draft genome sequence of Kouleothrix aurantiaca JCM 19913.</title>
        <authorList>
            <person name="Hemp J."/>
        </authorList>
    </citation>
    <scope>NUCLEOTIDE SEQUENCE [LARGE SCALE GENOMIC DNA]</scope>
    <source>
        <strain evidence="1 2">COM-B</strain>
    </source>
</reference>
<name>A0A0P9FNE3_9CHLR</name>
<gene>
    <name evidence="1" type="ORF">SE17_01685</name>
</gene>
<comment type="caution">
    <text evidence="1">The sequence shown here is derived from an EMBL/GenBank/DDBJ whole genome shotgun (WGS) entry which is preliminary data.</text>
</comment>
<organism evidence="1 2">
    <name type="scientific">Kouleothrix aurantiaca</name>
    <dbReference type="NCBI Taxonomy" id="186479"/>
    <lineage>
        <taxon>Bacteria</taxon>
        <taxon>Bacillati</taxon>
        <taxon>Chloroflexota</taxon>
        <taxon>Chloroflexia</taxon>
        <taxon>Chloroflexales</taxon>
        <taxon>Roseiflexineae</taxon>
        <taxon>Roseiflexaceae</taxon>
        <taxon>Kouleothrix</taxon>
    </lineage>
</organism>
<evidence type="ECO:0000313" key="1">
    <source>
        <dbReference type="EMBL" id="KPV54755.1"/>
    </source>
</evidence>
<protein>
    <submittedName>
        <fullName evidence="1">Uncharacterized protein</fullName>
    </submittedName>
</protein>
<keyword evidence="2" id="KW-1185">Reference proteome</keyword>
<sequence>MADFIIKQGTTVPHLPGRLEDGNGAALDLSNASVMLRVTDPLFRTVVFEHPATVLVANPDDLTSDDQANVKYVWQPSDTADPGIYWAEWLITRTGNTDPEIVPGAGYMVISITRVGGL</sequence>
<dbReference type="EMBL" id="LJCR01000017">
    <property type="protein sequence ID" value="KPV54755.1"/>
    <property type="molecule type" value="Genomic_DNA"/>
</dbReference>
<accession>A0A0P9FNE3</accession>